<sequence length="41" mass="4462">LERLMMVMANPGSSRCQTGSSTGRRTTRMVGSHRLSPTPLT</sequence>
<dbReference type="AlphaFoldDB" id="A0A1E5VHJ1"/>
<reference evidence="2 3" key="1">
    <citation type="submission" date="2016-09" db="EMBL/GenBank/DDBJ databases">
        <title>The draft genome of Dichanthelium oligosanthes: A C3 panicoid grass species.</title>
        <authorList>
            <person name="Studer A.J."/>
            <person name="Schnable J.C."/>
            <person name="Brutnell T.P."/>
        </authorList>
    </citation>
    <scope>NUCLEOTIDE SEQUENCE [LARGE SCALE GENOMIC DNA]</scope>
    <source>
        <strain evidence="3">cv. Kellogg 1175</strain>
        <tissue evidence="2">Leaf</tissue>
    </source>
</reference>
<protein>
    <submittedName>
        <fullName evidence="2">Uncharacterized protein</fullName>
    </submittedName>
</protein>
<name>A0A1E5VHJ1_9POAL</name>
<gene>
    <name evidence="2" type="ORF">BAE44_0014399</name>
</gene>
<feature type="compositionally biased region" description="Low complexity" evidence="1">
    <location>
        <begin position="12"/>
        <end position="32"/>
    </location>
</feature>
<dbReference type="Proteomes" id="UP000095767">
    <property type="component" value="Unassembled WGS sequence"/>
</dbReference>
<organism evidence="2 3">
    <name type="scientific">Dichanthelium oligosanthes</name>
    <dbReference type="NCBI Taxonomy" id="888268"/>
    <lineage>
        <taxon>Eukaryota</taxon>
        <taxon>Viridiplantae</taxon>
        <taxon>Streptophyta</taxon>
        <taxon>Embryophyta</taxon>
        <taxon>Tracheophyta</taxon>
        <taxon>Spermatophyta</taxon>
        <taxon>Magnoliopsida</taxon>
        <taxon>Liliopsida</taxon>
        <taxon>Poales</taxon>
        <taxon>Poaceae</taxon>
        <taxon>PACMAD clade</taxon>
        <taxon>Panicoideae</taxon>
        <taxon>Panicodae</taxon>
        <taxon>Paniceae</taxon>
        <taxon>Dichantheliinae</taxon>
        <taxon>Dichanthelium</taxon>
    </lineage>
</organism>
<evidence type="ECO:0000313" key="2">
    <source>
        <dbReference type="EMBL" id="OEL24581.1"/>
    </source>
</evidence>
<accession>A0A1E5VHJ1</accession>
<proteinExistence type="predicted"/>
<feature type="non-terminal residue" evidence="2">
    <location>
        <position position="1"/>
    </location>
</feature>
<evidence type="ECO:0000256" key="1">
    <source>
        <dbReference type="SAM" id="MobiDB-lite"/>
    </source>
</evidence>
<evidence type="ECO:0000313" key="3">
    <source>
        <dbReference type="Proteomes" id="UP000095767"/>
    </source>
</evidence>
<comment type="caution">
    <text evidence="2">The sequence shown here is derived from an EMBL/GenBank/DDBJ whole genome shotgun (WGS) entry which is preliminary data.</text>
</comment>
<feature type="region of interest" description="Disordered" evidence="1">
    <location>
        <begin position="9"/>
        <end position="41"/>
    </location>
</feature>
<dbReference type="EMBL" id="LWDX02039369">
    <property type="protein sequence ID" value="OEL24581.1"/>
    <property type="molecule type" value="Genomic_DNA"/>
</dbReference>
<keyword evidence="3" id="KW-1185">Reference proteome</keyword>